<gene>
    <name evidence="1" type="ORF">MENTE1834_LOCUS33244</name>
</gene>
<organism evidence="1 2">
    <name type="scientific">Meloidogyne enterolobii</name>
    <name type="common">Root-knot nematode worm</name>
    <name type="synonym">Meloidogyne mayaguensis</name>
    <dbReference type="NCBI Taxonomy" id="390850"/>
    <lineage>
        <taxon>Eukaryota</taxon>
        <taxon>Metazoa</taxon>
        <taxon>Ecdysozoa</taxon>
        <taxon>Nematoda</taxon>
        <taxon>Chromadorea</taxon>
        <taxon>Rhabditida</taxon>
        <taxon>Tylenchina</taxon>
        <taxon>Tylenchomorpha</taxon>
        <taxon>Tylenchoidea</taxon>
        <taxon>Meloidogynidae</taxon>
        <taxon>Meloidogyninae</taxon>
        <taxon>Meloidogyne</taxon>
    </lineage>
</organism>
<keyword evidence="2" id="KW-1185">Reference proteome</keyword>
<evidence type="ECO:0000313" key="2">
    <source>
        <dbReference type="Proteomes" id="UP001497535"/>
    </source>
</evidence>
<sequence>MAMFNADFVTSGCSSAIPSPTSSPSSARALSEGNAAKKGRGSSTSHYENVASSIVGIRVGIFTLKYNGFYVVVTVRKKMKGVSIKNQNF</sequence>
<evidence type="ECO:0000313" key="1">
    <source>
        <dbReference type="EMBL" id="CAK5085780.1"/>
    </source>
</evidence>
<dbReference type="Proteomes" id="UP001497535">
    <property type="component" value="Unassembled WGS sequence"/>
</dbReference>
<comment type="caution">
    <text evidence="1">The sequence shown here is derived from an EMBL/GenBank/DDBJ whole genome shotgun (WGS) entry which is preliminary data.</text>
</comment>
<name>A0ACB1A6M4_MELEN</name>
<proteinExistence type="predicted"/>
<reference evidence="1" key="1">
    <citation type="submission" date="2023-11" db="EMBL/GenBank/DDBJ databases">
        <authorList>
            <person name="Poullet M."/>
        </authorList>
    </citation>
    <scope>NUCLEOTIDE SEQUENCE</scope>
    <source>
        <strain evidence="1">E1834</strain>
    </source>
</reference>
<accession>A0ACB1A6M4</accession>
<dbReference type="EMBL" id="CAVMJV010000058">
    <property type="protein sequence ID" value="CAK5085780.1"/>
    <property type="molecule type" value="Genomic_DNA"/>
</dbReference>
<protein>
    <submittedName>
        <fullName evidence="1">Uncharacterized protein</fullName>
    </submittedName>
</protein>